<dbReference type="EMBL" id="JASNQZ010000006">
    <property type="protein sequence ID" value="KAL0955726.1"/>
    <property type="molecule type" value="Genomic_DNA"/>
</dbReference>
<organism evidence="2 3">
    <name type="scientific">Hohenbuehelia grisea</name>
    <dbReference type="NCBI Taxonomy" id="104357"/>
    <lineage>
        <taxon>Eukaryota</taxon>
        <taxon>Fungi</taxon>
        <taxon>Dikarya</taxon>
        <taxon>Basidiomycota</taxon>
        <taxon>Agaricomycotina</taxon>
        <taxon>Agaricomycetes</taxon>
        <taxon>Agaricomycetidae</taxon>
        <taxon>Agaricales</taxon>
        <taxon>Pleurotineae</taxon>
        <taxon>Pleurotaceae</taxon>
        <taxon>Hohenbuehelia</taxon>
    </lineage>
</organism>
<feature type="compositionally biased region" description="Basic and acidic residues" evidence="1">
    <location>
        <begin position="100"/>
        <end position="112"/>
    </location>
</feature>
<protein>
    <submittedName>
        <fullName evidence="2">Uncharacterized protein</fullName>
    </submittedName>
</protein>
<name>A0ABR3JJ21_9AGAR</name>
<proteinExistence type="predicted"/>
<dbReference type="Proteomes" id="UP001556367">
    <property type="component" value="Unassembled WGS sequence"/>
</dbReference>
<evidence type="ECO:0000256" key="1">
    <source>
        <dbReference type="SAM" id="MobiDB-lite"/>
    </source>
</evidence>
<comment type="caution">
    <text evidence="2">The sequence shown here is derived from an EMBL/GenBank/DDBJ whole genome shotgun (WGS) entry which is preliminary data.</text>
</comment>
<gene>
    <name evidence="2" type="ORF">HGRIS_001943</name>
</gene>
<evidence type="ECO:0000313" key="3">
    <source>
        <dbReference type="Proteomes" id="UP001556367"/>
    </source>
</evidence>
<keyword evidence="3" id="KW-1185">Reference proteome</keyword>
<feature type="region of interest" description="Disordered" evidence="1">
    <location>
        <begin position="77"/>
        <end position="112"/>
    </location>
</feature>
<evidence type="ECO:0000313" key="2">
    <source>
        <dbReference type="EMBL" id="KAL0955726.1"/>
    </source>
</evidence>
<reference evidence="3" key="1">
    <citation type="submission" date="2024-06" db="EMBL/GenBank/DDBJ databases">
        <title>Multi-omics analyses provide insights into the biosynthesis of the anticancer antibiotic pleurotin in Hohenbuehelia grisea.</title>
        <authorList>
            <person name="Weaver J.A."/>
            <person name="Alberti F."/>
        </authorList>
    </citation>
    <scope>NUCLEOTIDE SEQUENCE [LARGE SCALE GENOMIC DNA]</scope>
    <source>
        <strain evidence="3">T-177</strain>
    </source>
</reference>
<accession>A0ABR3JJ21</accession>
<sequence>MDVDWMQDSPRLAKGPVALPVFNSFFVYIHIIPPLPCRLPAQMQSPSRYYRSAVPELPKSRFQNSSTWQYSLQKNSARAAEVPSQPRARCSLGDHGQGVARREKEGGTKSGT</sequence>